<gene>
    <name evidence="1" type="ORF">BAE44_0009380</name>
</gene>
<protein>
    <submittedName>
        <fullName evidence="1">Uncharacterized protein</fullName>
    </submittedName>
</protein>
<dbReference type="STRING" id="888268.A0A1E5VWV3"/>
<name>A0A1E5VWV3_9POAL</name>
<dbReference type="EMBL" id="LWDX02027264">
    <property type="protein sequence ID" value="OEL29605.1"/>
    <property type="molecule type" value="Genomic_DNA"/>
</dbReference>
<dbReference type="OrthoDB" id="686604at2759"/>
<proteinExistence type="predicted"/>
<evidence type="ECO:0000313" key="2">
    <source>
        <dbReference type="Proteomes" id="UP000095767"/>
    </source>
</evidence>
<comment type="caution">
    <text evidence="1">The sequence shown here is derived from an EMBL/GenBank/DDBJ whole genome shotgun (WGS) entry which is preliminary data.</text>
</comment>
<accession>A0A1E5VWV3</accession>
<feature type="non-terminal residue" evidence="1">
    <location>
        <position position="1"/>
    </location>
</feature>
<keyword evidence="2" id="KW-1185">Reference proteome</keyword>
<evidence type="ECO:0000313" key="1">
    <source>
        <dbReference type="EMBL" id="OEL29605.1"/>
    </source>
</evidence>
<dbReference type="Proteomes" id="UP000095767">
    <property type="component" value="Unassembled WGS sequence"/>
</dbReference>
<organism evidence="1 2">
    <name type="scientific">Dichanthelium oligosanthes</name>
    <dbReference type="NCBI Taxonomy" id="888268"/>
    <lineage>
        <taxon>Eukaryota</taxon>
        <taxon>Viridiplantae</taxon>
        <taxon>Streptophyta</taxon>
        <taxon>Embryophyta</taxon>
        <taxon>Tracheophyta</taxon>
        <taxon>Spermatophyta</taxon>
        <taxon>Magnoliopsida</taxon>
        <taxon>Liliopsida</taxon>
        <taxon>Poales</taxon>
        <taxon>Poaceae</taxon>
        <taxon>PACMAD clade</taxon>
        <taxon>Panicoideae</taxon>
        <taxon>Panicodae</taxon>
        <taxon>Paniceae</taxon>
        <taxon>Dichantheliinae</taxon>
        <taxon>Dichanthelium</taxon>
    </lineage>
</organism>
<reference evidence="1 2" key="1">
    <citation type="submission" date="2016-09" db="EMBL/GenBank/DDBJ databases">
        <title>The draft genome of Dichanthelium oligosanthes: A C3 panicoid grass species.</title>
        <authorList>
            <person name="Studer A.J."/>
            <person name="Schnable J.C."/>
            <person name="Brutnell T.P."/>
        </authorList>
    </citation>
    <scope>NUCLEOTIDE SEQUENCE [LARGE SCALE GENOMIC DNA]</scope>
    <source>
        <strain evidence="2">cv. Kellogg 1175</strain>
        <tissue evidence="1">Leaf</tissue>
    </source>
</reference>
<sequence length="82" mass="9242">LNAEEVEALACEGGVMLAVEWVRKPSRTVLQSHLRKEQINAVAHELAQVAKRLNHTALWRDRSPTCIEHLVAQDCKTILCNQ</sequence>
<dbReference type="AlphaFoldDB" id="A0A1E5VWV3"/>